<proteinExistence type="predicted"/>
<reference evidence="3" key="1">
    <citation type="submission" date="2016-06" db="EMBL/GenBank/DDBJ databases">
        <authorList>
            <person name="Varghese N."/>
            <person name="Submissions Spin"/>
        </authorList>
    </citation>
    <scope>NUCLEOTIDE SEQUENCE [LARGE SCALE GENOMIC DNA]</scope>
    <source>
        <strain evidence="3">DSM 43903</strain>
    </source>
</reference>
<dbReference type="AlphaFoldDB" id="A0A1C6V644"/>
<dbReference type="OrthoDB" id="3365614at2"/>
<feature type="transmembrane region" description="Helical" evidence="1">
    <location>
        <begin position="38"/>
        <end position="62"/>
    </location>
</feature>
<protein>
    <submittedName>
        <fullName evidence="2">Uncharacterized protein</fullName>
    </submittedName>
</protein>
<keyword evidence="3" id="KW-1185">Reference proteome</keyword>
<accession>A0A1C6V644</accession>
<dbReference type="Proteomes" id="UP000199001">
    <property type="component" value="Unassembled WGS sequence"/>
</dbReference>
<name>A0A1C6V644_9ACTN</name>
<keyword evidence="1" id="KW-0812">Transmembrane</keyword>
<dbReference type="STRING" id="47855.GA0070606_3511"/>
<evidence type="ECO:0000313" key="3">
    <source>
        <dbReference type="Proteomes" id="UP000199001"/>
    </source>
</evidence>
<evidence type="ECO:0000256" key="1">
    <source>
        <dbReference type="SAM" id="Phobius"/>
    </source>
</evidence>
<gene>
    <name evidence="2" type="ORF">GA0070606_3511</name>
</gene>
<sequence>MSSELDLLRSLDDEPRTPSTVDIGRAIAAGRRRRVRGVGYAGAAAVTALAVAGVSVVGGVFAQSPSHTAASAAPHASEAAAPAYTIPGTEGWRAPAATPPTRCTLERLPAPDGAPMALVSGADPTGRYVVGRSYPKGGGYQAVIWHDGEARKVLLPGDQEELLRDVNSTGTAVGWSYTGGDEADSGPVPYVYRDGKVSKLPGVRRGSAYAINDAGAIVGDDDSGSAALVWPSATAQPIRLPVPAGTSEVSARDIDEDGTVVGTVGGEQAYVWFPDGTHRALPTPRVDGVQNPGARVFAIRNGWATGLAGDVVRAGKGKKLPPAVGGMGPELARTQVVRWNVRTGEVRVFGELQPHAGTVNAQGWQLGTDKRGRAVLVTDAAPVALPGLTERADGLSTIATTVSDDGRTIGGQSDDASGTIQAVVWRCG</sequence>
<keyword evidence="1" id="KW-0472">Membrane</keyword>
<keyword evidence="1" id="KW-1133">Transmembrane helix</keyword>
<evidence type="ECO:0000313" key="2">
    <source>
        <dbReference type="EMBL" id="SCL61831.1"/>
    </source>
</evidence>
<organism evidence="2 3">
    <name type="scientific">Micromonospora citrea</name>
    <dbReference type="NCBI Taxonomy" id="47855"/>
    <lineage>
        <taxon>Bacteria</taxon>
        <taxon>Bacillati</taxon>
        <taxon>Actinomycetota</taxon>
        <taxon>Actinomycetes</taxon>
        <taxon>Micromonosporales</taxon>
        <taxon>Micromonosporaceae</taxon>
        <taxon>Micromonospora</taxon>
    </lineage>
</organism>
<dbReference type="RefSeq" id="WP_141721724.1">
    <property type="nucleotide sequence ID" value="NZ_FMHZ01000002.1"/>
</dbReference>
<dbReference type="EMBL" id="FMHZ01000002">
    <property type="protein sequence ID" value="SCL61831.1"/>
    <property type="molecule type" value="Genomic_DNA"/>
</dbReference>